<keyword evidence="1" id="KW-1133">Transmembrane helix</keyword>
<proteinExistence type="predicted"/>
<name>A0A2P2MAG5_RHIMU</name>
<evidence type="ECO:0000313" key="2">
    <source>
        <dbReference type="EMBL" id="MBX27202.1"/>
    </source>
</evidence>
<keyword evidence="1" id="KW-0812">Transmembrane</keyword>
<feature type="transmembrane region" description="Helical" evidence="1">
    <location>
        <begin position="30"/>
        <end position="49"/>
    </location>
</feature>
<dbReference type="AlphaFoldDB" id="A0A2P2MAG5"/>
<evidence type="ECO:0000256" key="1">
    <source>
        <dbReference type="SAM" id="Phobius"/>
    </source>
</evidence>
<sequence length="72" mass="8613">MKQLSKIRGWNVMCYKVQFLMQRKYIDRSLEFNIAITITMQASMFMYLVSRSSWYLCAAKASYVKFLACWYG</sequence>
<reference evidence="2" key="1">
    <citation type="submission" date="2018-02" db="EMBL/GenBank/DDBJ databases">
        <title>Rhizophora mucronata_Transcriptome.</title>
        <authorList>
            <person name="Meera S.P."/>
            <person name="Sreeshan A."/>
            <person name="Augustine A."/>
        </authorList>
    </citation>
    <scope>NUCLEOTIDE SEQUENCE</scope>
    <source>
        <tissue evidence="2">Leaf</tissue>
    </source>
</reference>
<organism evidence="2">
    <name type="scientific">Rhizophora mucronata</name>
    <name type="common">Asiatic mangrove</name>
    <dbReference type="NCBI Taxonomy" id="61149"/>
    <lineage>
        <taxon>Eukaryota</taxon>
        <taxon>Viridiplantae</taxon>
        <taxon>Streptophyta</taxon>
        <taxon>Embryophyta</taxon>
        <taxon>Tracheophyta</taxon>
        <taxon>Spermatophyta</taxon>
        <taxon>Magnoliopsida</taxon>
        <taxon>eudicotyledons</taxon>
        <taxon>Gunneridae</taxon>
        <taxon>Pentapetalae</taxon>
        <taxon>rosids</taxon>
        <taxon>fabids</taxon>
        <taxon>Malpighiales</taxon>
        <taxon>Rhizophoraceae</taxon>
        <taxon>Rhizophora</taxon>
    </lineage>
</organism>
<dbReference type="EMBL" id="GGEC01046718">
    <property type="protein sequence ID" value="MBX27202.1"/>
    <property type="molecule type" value="Transcribed_RNA"/>
</dbReference>
<keyword evidence="1" id="KW-0472">Membrane</keyword>
<protein>
    <submittedName>
        <fullName evidence="2">Uncharacterized protein</fullName>
    </submittedName>
</protein>
<accession>A0A2P2MAG5</accession>